<evidence type="ECO:0000259" key="14">
    <source>
        <dbReference type="SMART" id="SM01263"/>
    </source>
</evidence>
<dbReference type="SUPFAM" id="SSF63737">
    <property type="entry name" value="Leukotriene A4 hydrolase N-terminal domain"/>
    <property type="match status" value="1"/>
</dbReference>
<evidence type="ECO:0000256" key="8">
    <source>
        <dbReference type="ARBA" id="ARBA00022670"/>
    </source>
</evidence>
<evidence type="ECO:0000256" key="9">
    <source>
        <dbReference type="ARBA" id="ARBA00022723"/>
    </source>
</evidence>
<dbReference type="InterPro" id="IPR014782">
    <property type="entry name" value="Peptidase_M1_dom"/>
</dbReference>
<dbReference type="InterPro" id="IPR015211">
    <property type="entry name" value="Peptidase_M1_C"/>
</dbReference>
<dbReference type="InterPro" id="IPR016024">
    <property type="entry name" value="ARM-type_fold"/>
</dbReference>
<keyword evidence="10 15" id="KW-0378">Hydrolase</keyword>
<dbReference type="GO" id="GO:0004177">
    <property type="term" value="F:aminopeptidase activity"/>
    <property type="evidence" value="ECO:0007669"/>
    <property type="project" value="UniProtKB-KW"/>
</dbReference>
<dbReference type="PANTHER" id="PTHR45726:SF3">
    <property type="entry name" value="LEUKOTRIENE A-4 HYDROLASE"/>
    <property type="match status" value="1"/>
</dbReference>
<evidence type="ECO:0000256" key="12">
    <source>
        <dbReference type="ARBA" id="ARBA00023049"/>
    </source>
</evidence>
<evidence type="ECO:0000256" key="10">
    <source>
        <dbReference type="ARBA" id="ARBA00022801"/>
    </source>
</evidence>
<keyword evidence="12" id="KW-0482">Metalloprotease</keyword>
<dbReference type="RefSeq" id="WP_267223966.1">
    <property type="nucleotide sequence ID" value="NZ_JAPCWC010000029.1"/>
</dbReference>
<comment type="caution">
    <text evidence="15">The sequence shown here is derived from an EMBL/GenBank/DDBJ whole genome shotgun (WGS) entry which is preliminary data.</text>
</comment>
<dbReference type="Pfam" id="PF01433">
    <property type="entry name" value="Peptidase_M1"/>
    <property type="match status" value="1"/>
</dbReference>
<evidence type="ECO:0000256" key="2">
    <source>
        <dbReference type="ARBA" id="ARBA00001947"/>
    </source>
</evidence>
<organism evidence="15 16">
    <name type="scientific">Novosphingobium clariflavum</name>
    <dbReference type="NCBI Taxonomy" id="2029884"/>
    <lineage>
        <taxon>Bacteria</taxon>
        <taxon>Pseudomonadati</taxon>
        <taxon>Pseudomonadota</taxon>
        <taxon>Alphaproteobacteria</taxon>
        <taxon>Sphingomonadales</taxon>
        <taxon>Sphingomonadaceae</taxon>
        <taxon>Novosphingobium</taxon>
    </lineage>
</organism>
<dbReference type="SMART" id="SM01263">
    <property type="entry name" value="Leuk-A4-hydro_C"/>
    <property type="match status" value="1"/>
</dbReference>
<evidence type="ECO:0000256" key="3">
    <source>
        <dbReference type="ARBA" id="ARBA00004496"/>
    </source>
</evidence>
<keyword evidence="16" id="KW-1185">Reference proteome</keyword>
<dbReference type="Gene3D" id="1.25.40.320">
    <property type="entry name" value="Peptidase M1, leukotriene A4 hydrolase/aminopeptidase C-terminal domain"/>
    <property type="match status" value="1"/>
</dbReference>
<keyword evidence="13" id="KW-0732">Signal</keyword>
<keyword evidence="8" id="KW-0645">Protease</keyword>
<keyword evidence="7" id="KW-0963">Cytoplasm</keyword>
<dbReference type="Gene3D" id="1.10.390.10">
    <property type="entry name" value="Neutral Protease Domain 2"/>
    <property type="match status" value="1"/>
</dbReference>
<evidence type="ECO:0000256" key="7">
    <source>
        <dbReference type="ARBA" id="ARBA00022490"/>
    </source>
</evidence>
<gene>
    <name evidence="15" type="ORF">ACFFF8_24450</name>
</gene>
<comment type="catalytic activity">
    <reaction evidence="1">
        <text>Release of an N-terminal amino acid, Xaa-|-Yaa- from a peptide, amide or arylamide. Xaa is preferably Ala, but may be most amino acids including Pro (slow action). When a terminal hydrophobic residue is followed by a prolyl residue, the two may be released as an intact Xaa-Pro dipeptide.</text>
        <dbReference type="EC" id="3.4.11.2"/>
    </reaction>
</comment>
<feature type="domain" description="Peptidase M1 leukotriene A4 hydrolase/aminopeptidase C-terminal" evidence="14">
    <location>
        <begin position="488"/>
        <end position="625"/>
    </location>
</feature>
<comment type="similarity">
    <text evidence="4">Belongs to the peptidase M1 family.</text>
</comment>
<dbReference type="CDD" id="cd09599">
    <property type="entry name" value="M1_LTA4H"/>
    <property type="match status" value="1"/>
</dbReference>
<dbReference type="EMBL" id="JBHLTM010000092">
    <property type="protein sequence ID" value="MFC0687744.1"/>
    <property type="molecule type" value="Genomic_DNA"/>
</dbReference>
<dbReference type="InterPro" id="IPR001930">
    <property type="entry name" value="Peptidase_M1"/>
</dbReference>
<dbReference type="SUPFAM" id="SSF48371">
    <property type="entry name" value="ARM repeat"/>
    <property type="match status" value="1"/>
</dbReference>
<dbReference type="InterPro" id="IPR038502">
    <property type="entry name" value="M1_LTA-4_hydro/amino_C_sf"/>
</dbReference>
<feature type="signal peptide" evidence="13">
    <location>
        <begin position="1"/>
        <end position="23"/>
    </location>
</feature>
<reference evidence="15 16" key="1">
    <citation type="submission" date="2024-09" db="EMBL/GenBank/DDBJ databases">
        <authorList>
            <person name="Sun Q."/>
            <person name="Mori K."/>
        </authorList>
    </citation>
    <scope>NUCLEOTIDE SEQUENCE [LARGE SCALE GENOMIC DNA]</scope>
    <source>
        <strain evidence="15 16">CICC 11035S</strain>
    </source>
</reference>
<evidence type="ECO:0000256" key="4">
    <source>
        <dbReference type="ARBA" id="ARBA00010136"/>
    </source>
</evidence>
<dbReference type="Pfam" id="PF09127">
    <property type="entry name" value="Leuk-A4-hydro_C"/>
    <property type="match status" value="1"/>
</dbReference>
<evidence type="ECO:0000256" key="11">
    <source>
        <dbReference type="ARBA" id="ARBA00022833"/>
    </source>
</evidence>
<evidence type="ECO:0000256" key="5">
    <source>
        <dbReference type="ARBA" id="ARBA00012564"/>
    </source>
</evidence>
<comment type="cofactor">
    <cofactor evidence="2">
        <name>Zn(2+)</name>
        <dbReference type="ChEBI" id="CHEBI:29105"/>
    </cofactor>
</comment>
<dbReference type="InterPro" id="IPR045357">
    <property type="entry name" value="Aminopeptidase_N-like_N"/>
</dbReference>
<dbReference type="PANTHER" id="PTHR45726">
    <property type="entry name" value="LEUKOTRIENE A-4 HYDROLASE"/>
    <property type="match status" value="1"/>
</dbReference>
<dbReference type="Gene3D" id="3.30.2010.30">
    <property type="match status" value="1"/>
</dbReference>
<dbReference type="Pfam" id="PF17900">
    <property type="entry name" value="Peptidase_M1_N"/>
    <property type="match status" value="1"/>
</dbReference>
<dbReference type="InterPro" id="IPR034015">
    <property type="entry name" value="M1_LTA4H"/>
</dbReference>
<name>A0ABV6SFX9_9SPHN</name>
<keyword evidence="15" id="KW-0031">Aminopeptidase</keyword>
<proteinExistence type="inferred from homology"/>
<dbReference type="InterPro" id="IPR042097">
    <property type="entry name" value="Aminopeptidase_N-like_N_sf"/>
</dbReference>
<comment type="subcellular location">
    <subcellularLocation>
        <location evidence="3">Cytoplasm</location>
    </subcellularLocation>
</comment>
<feature type="chain" id="PRO_5046516030" description="Aminopeptidase N" evidence="13">
    <location>
        <begin position="24"/>
        <end position="629"/>
    </location>
</feature>
<evidence type="ECO:0000256" key="13">
    <source>
        <dbReference type="SAM" id="SignalP"/>
    </source>
</evidence>
<evidence type="ECO:0000313" key="16">
    <source>
        <dbReference type="Proteomes" id="UP001589858"/>
    </source>
</evidence>
<keyword evidence="9" id="KW-0479">Metal-binding</keyword>
<dbReference type="PRINTS" id="PR00756">
    <property type="entry name" value="ALADIPTASE"/>
</dbReference>
<accession>A0ABV6SFX9</accession>
<evidence type="ECO:0000313" key="15">
    <source>
        <dbReference type="EMBL" id="MFC0687744.1"/>
    </source>
</evidence>
<dbReference type="Proteomes" id="UP001589858">
    <property type="component" value="Unassembled WGS sequence"/>
</dbReference>
<sequence length="629" mass="68630">MRILLAAALLAGSASLAISPAAAQTIPAPILTTPEARDVWTHAEPQVARVTHVALDLDVDFASKTLYGSAVLDILAAPGATQVVLDVNDMDISAVTDASGKALKWTLGAKDTASADIGSALTVALAGANRITITYRSKPGATALQWLPPEMTFGKKKPFLFSQGQAILNRSWVPTQDSPGIRQTWEATLRVPGDMVAVMSAEKLSGDKGEALPDGRRQFRFRMDKPVPPYLIAFAVGDLRFKPLGPRSGVWTEAPMLDKAAKEFVDVEKMIDAASKLYGPYRWGRYDMLVLPPAFPYGGMENPMLTFLTPTIVTGDRSNTDVVAQELAHSWSGNLVTNATWSDSWLNEGFTTYFENRIMESLYGKEQAATYADLDWDVMQREIAAAGGQTGAATRLNGEPGAGEVDYTKGSNFLRMIEYTVGRAKWDAYLTSYFDRHAFQPQTTAGFLADLRERLLKGQPELELKLQLDRWAYGAGLPGNAVRVHSATLAKVDTRLAAFNAGGPASAVQPTGWTTQEWLRFLNGIDRQQTPARLKELDETLGLSASGNAYIQSAWFELAIANHYDPAVPYLRGYLSRIGRGLLVYPLYKGLMKQGDWGQPKARDFFAEARPTYHPSTAAGIERIVAGQE</sequence>
<dbReference type="SUPFAM" id="SSF55486">
    <property type="entry name" value="Metalloproteases ('zincins'), catalytic domain"/>
    <property type="match status" value="1"/>
</dbReference>
<dbReference type="InterPro" id="IPR027268">
    <property type="entry name" value="Peptidase_M4/M1_CTD_sf"/>
</dbReference>
<dbReference type="InterPro" id="IPR049980">
    <property type="entry name" value="LTA4H_cat"/>
</dbReference>
<dbReference type="Gene3D" id="2.60.40.1730">
    <property type="entry name" value="tricorn interacting facor f3 domain"/>
    <property type="match status" value="1"/>
</dbReference>
<protein>
    <recommendedName>
        <fullName evidence="6">Aminopeptidase N</fullName>
        <ecNumber evidence="5">3.4.11.2</ecNumber>
    </recommendedName>
</protein>
<keyword evidence="11" id="KW-0862">Zinc</keyword>
<dbReference type="EC" id="3.4.11.2" evidence="5"/>
<evidence type="ECO:0000256" key="6">
    <source>
        <dbReference type="ARBA" id="ARBA00015611"/>
    </source>
</evidence>
<evidence type="ECO:0000256" key="1">
    <source>
        <dbReference type="ARBA" id="ARBA00000098"/>
    </source>
</evidence>